<evidence type="ECO:0000313" key="5">
    <source>
        <dbReference type="EMBL" id="PPR03774.1"/>
    </source>
</evidence>
<evidence type="ECO:0000256" key="4">
    <source>
        <dbReference type="SAM" id="MobiDB-lite"/>
    </source>
</evidence>
<name>A0A409YMG2_9AGAR</name>
<dbReference type="Proteomes" id="UP000284842">
    <property type="component" value="Unassembled WGS sequence"/>
</dbReference>
<evidence type="ECO:0000256" key="1">
    <source>
        <dbReference type="ARBA" id="ARBA00022490"/>
    </source>
</evidence>
<dbReference type="AlphaFoldDB" id="A0A409YMG2"/>
<keyword evidence="6" id="KW-1185">Reference proteome</keyword>
<keyword evidence="2" id="KW-0396">Initiation factor</keyword>
<accession>A0A409YMG2</accession>
<protein>
    <recommendedName>
        <fullName evidence="7">PCI domain-containing protein</fullName>
    </recommendedName>
</protein>
<keyword evidence="3" id="KW-0648">Protein biosynthesis</keyword>
<dbReference type="InterPro" id="IPR016650">
    <property type="entry name" value="eIF3e"/>
</dbReference>
<dbReference type="OrthoDB" id="417252at2759"/>
<dbReference type="STRING" id="181874.A0A409YMG2"/>
<dbReference type="InParanoid" id="A0A409YMG2"/>
<dbReference type="GO" id="GO:0005852">
    <property type="term" value="C:eukaryotic translation initiation factor 3 complex"/>
    <property type="evidence" value="ECO:0007669"/>
    <property type="project" value="InterPro"/>
</dbReference>
<evidence type="ECO:0000313" key="6">
    <source>
        <dbReference type="Proteomes" id="UP000284842"/>
    </source>
</evidence>
<reference evidence="5 6" key="1">
    <citation type="journal article" date="2018" name="Evol. Lett.">
        <title>Horizontal gene cluster transfer increased hallucinogenic mushroom diversity.</title>
        <authorList>
            <person name="Reynolds H.T."/>
            <person name="Vijayakumar V."/>
            <person name="Gluck-Thaler E."/>
            <person name="Korotkin H.B."/>
            <person name="Matheny P.B."/>
            <person name="Slot J.C."/>
        </authorList>
    </citation>
    <scope>NUCLEOTIDE SEQUENCE [LARGE SCALE GENOMIC DNA]</scope>
    <source>
        <strain evidence="5 6">2629</strain>
    </source>
</reference>
<dbReference type="PANTHER" id="PTHR10317">
    <property type="entry name" value="EUKARYOTIC TRANSLATION INITIATION FACTOR 3 SUBUNIT E"/>
    <property type="match status" value="1"/>
</dbReference>
<evidence type="ECO:0008006" key="7">
    <source>
        <dbReference type="Google" id="ProtNLM"/>
    </source>
</evidence>
<evidence type="ECO:0000256" key="3">
    <source>
        <dbReference type="ARBA" id="ARBA00022917"/>
    </source>
</evidence>
<dbReference type="EMBL" id="NHTK01001023">
    <property type="protein sequence ID" value="PPR03774.1"/>
    <property type="molecule type" value="Genomic_DNA"/>
</dbReference>
<proteinExistence type="predicted"/>
<dbReference type="GO" id="GO:0003743">
    <property type="term" value="F:translation initiation factor activity"/>
    <property type="evidence" value="ECO:0007669"/>
    <property type="project" value="UniProtKB-KW"/>
</dbReference>
<feature type="region of interest" description="Disordered" evidence="4">
    <location>
        <begin position="292"/>
        <end position="316"/>
    </location>
</feature>
<gene>
    <name evidence="5" type="ORF">CVT24_007506</name>
</gene>
<comment type="caution">
    <text evidence="5">The sequence shown here is derived from an EMBL/GenBank/DDBJ whole genome shotgun (WGS) entry which is preliminary data.</text>
</comment>
<organism evidence="5 6">
    <name type="scientific">Panaeolus cyanescens</name>
    <dbReference type="NCBI Taxonomy" id="181874"/>
    <lineage>
        <taxon>Eukaryota</taxon>
        <taxon>Fungi</taxon>
        <taxon>Dikarya</taxon>
        <taxon>Basidiomycota</taxon>
        <taxon>Agaricomycotina</taxon>
        <taxon>Agaricomycetes</taxon>
        <taxon>Agaricomycetidae</taxon>
        <taxon>Agaricales</taxon>
        <taxon>Agaricineae</taxon>
        <taxon>Galeropsidaceae</taxon>
        <taxon>Panaeolus</taxon>
    </lineage>
</organism>
<keyword evidence="1" id="KW-0963">Cytoplasm</keyword>
<evidence type="ECO:0000256" key="2">
    <source>
        <dbReference type="ARBA" id="ARBA00022540"/>
    </source>
</evidence>
<sequence length="316" mass="35424">MSSPSQLLYYFGQFQYLYGNATDYLYHLRVLSTTNDLSTSAQLGQEAQACWTLLRIQTRLRLWHTSNYNITLEQITALYNYSGPAESLYYFQVLSNDLRTSAQWGKFASDILTGRWHNSSEEFSHSRTSAFLDPTSLNPLSASSTPGPRHDTFLAPTYLNTIQTSLNAIREVTKAIQTKEYQYSDTVTNFLKALYMDFDFEEAQKELGGAADTGTRFWTMRGISSVRHIAGSWIVNLIRETRMGADAKIDLEKNFISISCPPLPVYQSVIKKTRQLGVRTQALGVAIARTGVQPSTQHEQPAAQKDSPKDVGTVGA</sequence>